<dbReference type="GO" id="GO:0003700">
    <property type="term" value="F:DNA-binding transcription factor activity"/>
    <property type="evidence" value="ECO:0007669"/>
    <property type="project" value="InterPro"/>
</dbReference>
<gene>
    <name evidence="6" type="ORF">EV681_4255</name>
</gene>
<dbReference type="InterPro" id="IPR037402">
    <property type="entry name" value="YidZ_PBP2"/>
</dbReference>
<keyword evidence="3 6" id="KW-0238">DNA-binding</keyword>
<keyword evidence="7" id="KW-1185">Reference proteome</keyword>
<organism evidence="6 7">
    <name type="scientific">Advenella incenata</name>
    <dbReference type="NCBI Taxonomy" id="267800"/>
    <lineage>
        <taxon>Bacteria</taxon>
        <taxon>Pseudomonadati</taxon>
        <taxon>Pseudomonadota</taxon>
        <taxon>Betaproteobacteria</taxon>
        <taxon>Burkholderiales</taxon>
        <taxon>Alcaligenaceae</taxon>
    </lineage>
</organism>
<comment type="caution">
    <text evidence="6">The sequence shown here is derived from an EMBL/GenBank/DDBJ whole genome shotgun (WGS) entry which is preliminary data.</text>
</comment>
<dbReference type="CDD" id="cd08417">
    <property type="entry name" value="PBP2_Nitroaromatics_like"/>
    <property type="match status" value="1"/>
</dbReference>
<evidence type="ECO:0000256" key="4">
    <source>
        <dbReference type="ARBA" id="ARBA00023163"/>
    </source>
</evidence>
<evidence type="ECO:0000313" key="7">
    <source>
        <dbReference type="Proteomes" id="UP000293398"/>
    </source>
</evidence>
<dbReference type="InterPro" id="IPR050389">
    <property type="entry name" value="LysR-type_TF"/>
</dbReference>
<dbReference type="PROSITE" id="PS50931">
    <property type="entry name" value="HTH_LYSR"/>
    <property type="match status" value="1"/>
</dbReference>
<accession>A0A4Q7V7Q5</accession>
<name>A0A4Q7V7Q5_9BURK</name>
<dbReference type="Proteomes" id="UP000293398">
    <property type="component" value="Unassembled WGS sequence"/>
</dbReference>
<protein>
    <submittedName>
        <fullName evidence="6">DNA-binding transcriptional LysR family regulator</fullName>
    </submittedName>
</protein>
<dbReference type="InterPro" id="IPR036388">
    <property type="entry name" value="WH-like_DNA-bd_sf"/>
</dbReference>
<dbReference type="SUPFAM" id="SSF53850">
    <property type="entry name" value="Periplasmic binding protein-like II"/>
    <property type="match status" value="1"/>
</dbReference>
<sequence length="370" mass="41585">MPLLRGSEANGAASGLVRLMHRAVFRAYCRNHSNNPGIIYIMIYYHDLHIKNDMDNYPSHLKNPFPALRRLNLSLLLTFDSLMQTLSVTESALRLHKSQPAVSRELARLRALLDDPLFVVVKKRLVPTERAIDLYRVSHQALTALEIAAGSGQPFSPASLTGVISVGAAAHIELLLAAPLTLALQKAAPGLTVRFQPVHGDFVPDDLDSDSMDLAIGLFQTPGARFRHKTLFEDERVCVVSSAHPLALRDQLTLADLAQVKWLAFSHMYGRQTNFTRALNDIDCEMPFTAYVSNFGLAPHFLLETDYATTMPKRIASKYQQYYDLTQIRLPEILRQANMVMVWSEKNEHSQLNRWLRETTEHIIAGLSDT</sequence>
<dbReference type="GO" id="GO:0003677">
    <property type="term" value="F:DNA binding"/>
    <property type="evidence" value="ECO:0007669"/>
    <property type="project" value="UniProtKB-KW"/>
</dbReference>
<dbReference type="SUPFAM" id="SSF46785">
    <property type="entry name" value="Winged helix' DNA-binding domain"/>
    <property type="match status" value="1"/>
</dbReference>
<dbReference type="Gene3D" id="3.40.190.10">
    <property type="entry name" value="Periplasmic binding protein-like II"/>
    <property type="match status" value="2"/>
</dbReference>
<dbReference type="Gene3D" id="1.10.10.10">
    <property type="entry name" value="Winged helix-like DNA-binding domain superfamily/Winged helix DNA-binding domain"/>
    <property type="match status" value="1"/>
</dbReference>
<evidence type="ECO:0000313" key="6">
    <source>
        <dbReference type="EMBL" id="RZT91500.1"/>
    </source>
</evidence>
<dbReference type="PANTHER" id="PTHR30118">
    <property type="entry name" value="HTH-TYPE TRANSCRIPTIONAL REGULATOR LEUO-RELATED"/>
    <property type="match status" value="1"/>
</dbReference>
<feature type="domain" description="HTH lysR-type" evidence="5">
    <location>
        <begin position="71"/>
        <end position="128"/>
    </location>
</feature>
<comment type="similarity">
    <text evidence="1">Belongs to the LysR transcriptional regulatory family.</text>
</comment>
<evidence type="ECO:0000256" key="2">
    <source>
        <dbReference type="ARBA" id="ARBA00023015"/>
    </source>
</evidence>
<dbReference type="InterPro" id="IPR000847">
    <property type="entry name" value="LysR_HTH_N"/>
</dbReference>
<dbReference type="PANTHER" id="PTHR30118:SF15">
    <property type="entry name" value="TRANSCRIPTIONAL REGULATORY PROTEIN"/>
    <property type="match status" value="1"/>
</dbReference>
<dbReference type="Pfam" id="PF00126">
    <property type="entry name" value="HTH_1"/>
    <property type="match status" value="1"/>
</dbReference>
<dbReference type="EMBL" id="SHKO01000005">
    <property type="protein sequence ID" value="RZT91500.1"/>
    <property type="molecule type" value="Genomic_DNA"/>
</dbReference>
<keyword evidence="4" id="KW-0804">Transcription</keyword>
<evidence type="ECO:0000259" key="5">
    <source>
        <dbReference type="PROSITE" id="PS50931"/>
    </source>
</evidence>
<dbReference type="AlphaFoldDB" id="A0A4Q7V7Q5"/>
<evidence type="ECO:0000256" key="1">
    <source>
        <dbReference type="ARBA" id="ARBA00009437"/>
    </source>
</evidence>
<dbReference type="InterPro" id="IPR005119">
    <property type="entry name" value="LysR_subst-bd"/>
</dbReference>
<keyword evidence="2" id="KW-0805">Transcription regulation</keyword>
<dbReference type="Pfam" id="PF03466">
    <property type="entry name" value="LysR_substrate"/>
    <property type="match status" value="1"/>
</dbReference>
<dbReference type="InterPro" id="IPR036390">
    <property type="entry name" value="WH_DNA-bd_sf"/>
</dbReference>
<reference evidence="6 7" key="1">
    <citation type="submission" date="2019-02" db="EMBL/GenBank/DDBJ databases">
        <title>Genomic Encyclopedia of Type Strains, Phase IV (KMG-IV): sequencing the most valuable type-strain genomes for metagenomic binning, comparative biology and taxonomic classification.</title>
        <authorList>
            <person name="Goeker M."/>
        </authorList>
    </citation>
    <scope>NUCLEOTIDE SEQUENCE [LARGE SCALE GENOMIC DNA]</scope>
    <source>
        <strain evidence="6 7">DSM 23814</strain>
    </source>
</reference>
<evidence type="ECO:0000256" key="3">
    <source>
        <dbReference type="ARBA" id="ARBA00023125"/>
    </source>
</evidence>
<proteinExistence type="inferred from homology"/>